<proteinExistence type="predicted"/>
<organism evidence="1 2">
    <name type="scientific">Clostridium moniliforme</name>
    <dbReference type="NCBI Taxonomy" id="39489"/>
    <lineage>
        <taxon>Bacteria</taxon>
        <taxon>Bacillati</taxon>
        <taxon>Bacillota</taxon>
        <taxon>Clostridia</taxon>
        <taxon>Eubacteriales</taxon>
        <taxon>Clostridiaceae</taxon>
        <taxon>Clostridium</taxon>
    </lineage>
</organism>
<dbReference type="InterPro" id="IPR006450">
    <property type="entry name" value="Phage_HK97_gp6-like"/>
</dbReference>
<accession>A0ABS4F0M4</accession>
<comment type="caution">
    <text evidence="1">The sequence shown here is derived from an EMBL/GenBank/DDBJ whole genome shotgun (WGS) entry which is preliminary data.</text>
</comment>
<dbReference type="EMBL" id="JAGGJZ010000003">
    <property type="protein sequence ID" value="MBP1889804.1"/>
    <property type="molecule type" value="Genomic_DNA"/>
</dbReference>
<sequence>MITLEEVKKYIAVDTKYDDDLINKLIEQAQIYIDSCVGTGYQKYDDKVKLSNLLLKKIIGDLYNNRDLYLDNKKGGYDRISNTILDILANCGDSNE</sequence>
<evidence type="ECO:0000313" key="2">
    <source>
        <dbReference type="Proteomes" id="UP000783390"/>
    </source>
</evidence>
<protein>
    <submittedName>
        <fullName evidence="1">Phage protein (Predicted DNA packaging)</fullName>
    </submittedName>
</protein>
<dbReference type="RefSeq" id="WP_209796699.1">
    <property type="nucleotide sequence ID" value="NZ_JAGGJZ010000003.1"/>
</dbReference>
<dbReference type="CDD" id="cd08054">
    <property type="entry name" value="gp6"/>
    <property type="match status" value="1"/>
</dbReference>
<reference evidence="1 2" key="1">
    <citation type="submission" date="2021-03" db="EMBL/GenBank/DDBJ databases">
        <title>Genomic Encyclopedia of Type Strains, Phase IV (KMG-IV): sequencing the most valuable type-strain genomes for metagenomic binning, comparative biology and taxonomic classification.</title>
        <authorList>
            <person name="Goeker M."/>
        </authorList>
    </citation>
    <scope>NUCLEOTIDE SEQUENCE [LARGE SCALE GENOMIC DNA]</scope>
    <source>
        <strain evidence="1 2">DSM 3984</strain>
    </source>
</reference>
<evidence type="ECO:0000313" key="1">
    <source>
        <dbReference type="EMBL" id="MBP1889804.1"/>
    </source>
</evidence>
<dbReference type="Gene3D" id="1.10.3230.30">
    <property type="entry name" value="Phage gp6-like head-tail connector protein"/>
    <property type="match status" value="1"/>
</dbReference>
<keyword evidence="2" id="KW-1185">Reference proteome</keyword>
<dbReference type="NCBIfam" id="TIGR01560">
    <property type="entry name" value="put_DNA_pack"/>
    <property type="match status" value="1"/>
</dbReference>
<dbReference type="Pfam" id="PF05135">
    <property type="entry name" value="Phage_connect_1"/>
    <property type="match status" value="1"/>
</dbReference>
<gene>
    <name evidence="1" type="ORF">J2Z53_001387</name>
</gene>
<dbReference type="InterPro" id="IPR021146">
    <property type="entry name" value="Phage_gp6-like_head-tail"/>
</dbReference>
<name>A0ABS4F0M4_9CLOT</name>
<dbReference type="Proteomes" id="UP000783390">
    <property type="component" value="Unassembled WGS sequence"/>
</dbReference>